<evidence type="ECO:0000313" key="2">
    <source>
        <dbReference type="EMBL" id="OLY44478.1"/>
    </source>
</evidence>
<dbReference type="EMBL" id="LXYT01000001">
    <property type="protein sequence ID" value="OLY44478.1"/>
    <property type="molecule type" value="Genomic_DNA"/>
</dbReference>
<name>A0A1R0FC74_9HYPH</name>
<accession>A0A1R0FC74</accession>
<gene>
    <name evidence="2" type="ORF">PEB0149_019480</name>
</gene>
<sequence>MEKIDTYYGEMVADLPEHDFIYQSLSEYGEWGLLECYFASTILEPGYVAVDIGAFIGTFSLGLSRFGAKKIISVEPNSLVLPSLKQNLDKNSHVPFAVVEAAAGKRDDRHWTLSVEHENLGGTHLVESHGASDKTVKVVPLSKIRKQYGDYDFLKIDAEGHETDIIESDKDYINEKAKIVFFEENSDSSHQNAIEFLLESGFYLYLCAFPAFNKNNYNSSKKRLFNIACESNVLASRFPVTMCDELKALGCFIWEFKSTKEFNHIRSYIPRWGRPEWEDLDKIELLALLSKAVIQLNNSNDDSGQLTEVKV</sequence>
<dbReference type="OrthoDB" id="7846612at2"/>
<keyword evidence="2" id="KW-0808">Transferase</keyword>
<proteinExistence type="predicted"/>
<dbReference type="InterPro" id="IPR029063">
    <property type="entry name" value="SAM-dependent_MTases_sf"/>
</dbReference>
<dbReference type="PANTHER" id="PTHR34203">
    <property type="entry name" value="METHYLTRANSFERASE, FKBM FAMILY PROTEIN"/>
    <property type="match status" value="1"/>
</dbReference>
<dbReference type="Pfam" id="PF05050">
    <property type="entry name" value="Methyltransf_21"/>
    <property type="match status" value="1"/>
</dbReference>
<dbReference type="Gene3D" id="3.40.50.150">
    <property type="entry name" value="Vaccinia Virus protein VP39"/>
    <property type="match status" value="1"/>
</dbReference>
<dbReference type="PANTHER" id="PTHR34203:SF15">
    <property type="entry name" value="SLL1173 PROTEIN"/>
    <property type="match status" value="1"/>
</dbReference>
<dbReference type="NCBIfam" id="TIGR01444">
    <property type="entry name" value="fkbM_fam"/>
    <property type="match status" value="1"/>
</dbReference>
<reference evidence="2 3" key="1">
    <citation type="submission" date="2016-12" db="EMBL/GenBank/DDBJ databases">
        <title>Comparative genomics of Bartonella apis.</title>
        <authorList>
            <person name="Engel P."/>
        </authorList>
    </citation>
    <scope>NUCLEOTIDE SEQUENCE [LARGE SCALE GENOMIC DNA]</scope>
    <source>
        <strain evidence="2 3">PEB0149</strain>
    </source>
</reference>
<dbReference type="InterPro" id="IPR052514">
    <property type="entry name" value="SAM-dependent_MTase"/>
</dbReference>
<protein>
    <submittedName>
        <fullName evidence="2">Methyltransferase, FkbM family</fullName>
    </submittedName>
</protein>
<dbReference type="GO" id="GO:0032259">
    <property type="term" value="P:methylation"/>
    <property type="evidence" value="ECO:0007669"/>
    <property type="project" value="UniProtKB-KW"/>
</dbReference>
<evidence type="ECO:0000313" key="3">
    <source>
        <dbReference type="Proteomes" id="UP000187344"/>
    </source>
</evidence>
<keyword evidence="3" id="KW-1185">Reference proteome</keyword>
<dbReference type="RefSeq" id="WP_075869605.1">
    <property type="nucleotide sequence ID" value="NZ_LXYT01000001.1"/>
</dbReference>
<dbReference type="GO" id="GO:0008168">
    <property type="term" value="F:methyltransferase activity"/>
    <property type="evidence" value="ECO:0007669"/>
    <property type="project" value="UniProtKB-KW"/>
</dbReference>
<dbReference type="Proteomes" id="UP000187344">
    <property type="component" value="Unassembled WGS sequence"/>
</dbReference>
<dbReference type="AlphaFoldDB" id="A0A1R0FC74"/>
<evidence type="ECO:0000259" key="1">
    <source>
        <dbReference type="Pfam" id="PF05050"/>
    </source>
</evidence>
<dbReference type="SUPFAM" id="SSF53335">
    <property type="entry name" value="S-adenosyl-L-methionine-dependent methyltransferases"/>
    <property type="match status" value="1"/>
</dbReference>
<dbReference type="InterPro" id="IPR006342">
    <property type="entry name" value="FkbM_mtfrase"/>
</dbReference>
<organism evidence="2 3">
    <name type="scientific">Bartonella apis</name>
    <dbReference type="NCBI Taxonomy" id="1686310"/>
    <lineage>
        <taxon>Bacteria</taxon>
        <taxon>Pseudomonadati</taxon>
        <taxon>Pseudomonadota</taxon>
        <taxon>Alphaproteobacteria</taxon>
        <taxon>Hyphomicrobiales</taxon>
        <taxon>Bartonellaceae</taxon>
        <taxon>Bartonella</taxon>
    </lineage>
</organism>
<feature type="domain" description="Methyltransferase FkbM" evidence="1">
    <location>
        <begin position="51"/>
        <end position="202"/>
    </location>
</feature>
<keyword evidence="2" id="KW-0489">Methyltransferase</keyword>
<comment type="caution">
    <text evidence="2">The sequence shown here is derived from an EMBL/GenBank/DDBJ whole genome shotgun (WGS) entry which is preliminary data.</text>
</comment>